<protein>
    <submittedName>
        <fullName evidence="1">Uncharacterized protein</fullName>
    </submittedName>
</protein>
<comment type="caution">
    <text evidence="1">The sequence shown here is derived from an EMBL/GenBank/DDBJ whole genome shotgun (WGS) entry which is preliminary data.</text>
</comment>
<dbReference type="Proteomes" id="UP001152888">
    <property type="component" value="Unassembled WGS sequence"/>
</dbReference>
<dbReference type="EMBL" id="CAKOFQ010006945">
    <property type="protein sequence ID" value="CAH1983770.1"/>
    <property type="molecule type" value="Genomic_DNA"/>
</dbReference>
<dbReference type="OrthoDB" id="6773400at2759"/>
<reference evidence="1" key="1">
    <citation type="submission" date="2022-03" db="EMBL/GenBank/DDBJ databases">
        <authorList>
            <person name="Sayadi A."/>
        </authorList>
    </citation>
    <scope>NUCLEOTIDE SEQUENCE</scope>
</reference>
<organism evidence="1 2">
    <name type="scientific">Acanthoscelides obtectus</name>
    <name type="common">Bean weevil</name>
    <name type="synonym">Bruchus obtectus</name>
    <dbReference type="NCBI Taxonomy" id="200917"/>
    <lineage>
        <taxon>Eukaryota</taxon>
        <taxon>Metazoa</taxon>
        <taxon>Ecdysozoa</taxon>
        <taxon>Arthropoda</taxon>
        <taxon>Hexapoda</taxon>
        <taxon>Insecta</taxon>
        <taxon>Pterygota</taxon>
        <taxon>Neoptera</taxon>
        <taxon>Endopterygota</taxon>
        <taxon>Coleoptera</taxon>
        <taxon>Polyphaga</taxon>
        <taxon>Cucujiformia</taxon>
        <taxon>Chrysomeloidea</taxon>
        <taxon>Chrysomelidae</taxon>
        <taxon>Bruchinae</taxon>
        <taxon>Bruchini</taxon>
        <taxon>Acanthoscelides</taxon>
    </lineage>
</organism>
<gene>
    <name evidence="1" type="ORF">ACAOBT_LOCUS15725</name>
</gene>
<name>A0A9P0PF79_ACAOB</name>
<proteinExistence type="predicted"/>
<evidence type="ECO:0000313" key="2">
    <source>
        <dbReference type="Proteomes" id="UP001152888"/>
    </source>
</evidence>
<accession>A0A9P0PF79</accession>
<keyword evidence="2" id="KW-1185">Reference proteome</keyword>
<sequence length="143" mass="16665">MMFIAEKVQAFPEILEKSQVPAMKKKKTATLTDIVKEYCADFHSYNTSHCNNLVLPTNRLARTNSEEIKLYNALPDESFSELPIISVRMQVVKICTLFCSHCHQCKVPHLFVVPKMFFSSIQLVNRCLKWKKNMWRDIEAMHV</sequence>
<evidence type="ECO:0000313" key="1">
    <source>
        <dbReference type="EMBL" id="CAH1983770.1"/>
    </source>
</evidence>
<dbReference type="AlphaFoldDB" id="A0A9P0PF79"/>